<dbReference type="Proteomes" id="UP001530400">
    <property type="component" value="Unassembled WGS sequence"/>
</dbReference>
<dbReference type="InterPro" id="IPR002563">
    <property type="entry name" value="Flavin_Rdtase-like_dom"/>
</dbReference>
<evidence type="ECO:0000256" key="1">
    <source>
        <dbReference type="SAM" id="MobiDB-lite"/>
    </source>
</evidence>
<protein>
    <recommendedName>
        <fullName evidence="2">Flavin reductase like domain-containing protein</fullName>
    </recommendedName>
</protein>
<evidence type="ECO:0000259" key="2">
    <source>
        <dbReference type="Pfam" id="PF01613"/>
    </source>
</evidence>
<dbReference type="Pfam" id="PF01613">
    <property type="entry name" value="Flavin_Reduct"/>
    <property type="match status" value="1"/>
</dbReference>
<dbReference type="Gene3D" id="2.30.110.10">
    <property type="entry name" value="Electron Transport, Fmn-binding Protein, Chain A"/>
    <property type="match status" value="1"/>
</dbReference>
<comment type="caution">
    <text evidence="3">The sequence shown here is derived from an EMBL/GenBank/DDBJ whole genome shotgun (WGS) entry which is preliminary data.</text>
</comment>
<dbReference type="PANTHER" id="PTHR43812">
    <property type="entry name" value="BLR2425 PROTEIN"/>
    <property type="match status" value="1"/>
</dbReference>
<accession>A0ABD3NNC8</accession>
<feature type="region of interest" description="Disordered" evidence="1">
    <location>
        <begin position="203"/>
        <end position="224"/>
    </location>
</feature>
<feature type="domain" description="Flavin reductase like" evidence="2">
    <location>
        <begin position="232"/>
        <end position="337"/>
    </location>
</feature>
<dbReference type="EMBL" id="JALLPJ020001066">
    <property type="protein sequence ID" value="KAL3777078.1"/>
    <property type="molecule type" value="Genomic_DNA"/>
</dbReference>
<keyword evidence="4" id="KW-1185">Reference proteome</keyword>
<dbReference type="InterPro" id="IPR012349">
    <property type="entry name" value="Split_barrel_FMN-bd"/>
</dbReference>
<name>A0ABD3NNC8_9STRA</name>
<proteinExistence type="predicted"/>
<reference evidence="3 4" key="1">
    <citation type="submission" date="2024-10" db="EMBL/GenBank/DDBJ databases">
        <title>Updated reference genomes for cyclostephanoid diatoms.</title>
        <authorList>
            <person name="Roberts W.R."/>
            <person name="Alverson A.J."/>
        </authorList>
    </citation>
    <scope>NUCLEOTIDE SEQUENCE [LARGE SCALE GENOMIC DNA]</scope>
    <source>
        <strain evidence="3 4">AJA010-31</strain>
    </source>
</reference>
<organism evidence="3 4">
    <name type="scientific">Cyclotella atomus</name>
    <dbReference type="NCBI Taxonomy" id="382360"/>
    <lineage>
        <taxon>Eukaryota</taxon>
        <taxon>Sar</taxon>
        <taxon>Stramenopiles</taxon>
        <taxon>Ochrophyta</taxon>
        <taxon>Bacillariophyta</taxon>
        <taxon>Coscinodiscophyceae</taxon>
        <taxon>Thalassiosirophycidae</taxon>
        <taxon>Stephanodiscales</taxon>
        <taxon>Stephanodiscaceae</taxon>
        <taxon>Cyclotella</taxon>
    </lineage>
</organism>
<evidence type="ECO:0000313" key="3">
    <source>
        <dbReference type="EMBL" id="KAL3777078.1"/>
    </source>
</evidence>
<dbReference type="AlphaFoldDB" id="A0ABD3NNC8"/>
<evidence type="ECO:0000313" key="4">
    <source>
        <dbReference type="Proteomes" id="UP001530400"/>
    </source>
</evidence>
<dbReference type="PANTHER" id="PTHR43812:SF2">
    <property type="entry name" value="FLAVIN REDUCTASE LIKE DOMAIN-CONTAINING PROTEIN"/>
    <property type="match status" value="1"/>
</dbReference>
<gene>
    <name evidence="3" type="ORF">ACHAWO_011644</name>
</gene>
<dbReference type="SUPFAM" id="SSF50475">
    <property type="entry name" value="FMN-binding split barrel"/>
    <property type="match status" value="1"/>
</dbReference>
<sequence>MILLQVDAYVMHQSVLRKQTTRHPNPISIQGNPDVRKITAKIDCLLLTPLASLGNGKFSTVNRIYHMGRPRPKICRVNNELNEETCNEVGWEDGTKWDIENLLPAESNVTSELSYNNSDQVPVTYTYRVDHHCPLGYNPMKQVVCPRFVGWISTYEPAFLKRQENSDDHGTDGPTAHISPYSFFMDVARGSRPMVAFAACPRSDEFDDSDDETNTPTTQSDNWKDAQRDAELTGCFCVNFVSQELAWAMNASAAPLGKGLSECNLIESSKPDNDTHCKATIPTYTRAPSINAPMVNESPVVMECKYVKTTKIPDIFENDSMYSLIIGEVVNVHVKNDFVLESNSVTNAEISNLLQDWDMGKSMLSLMIIEHNTRSMKCQRRR</sequence>